<keyword evidence="9" id="KW-1185">Reference proteome</keyword>
<sequence length="239" mass="24038">MSTGAVLTAAGSGSRLGRPVPKALVELAGVPLVVRAAQNLAASGCVTVLVITVPGHVLDDFEVLFPGGRVPGHELPVRLVPGGATRQASVAAGLAALPAEVDVVLVHDAARCLAPPELAATVEAAVRGGRRAVVPALPVTDTIKQVDPARARSGAEPVTATVDRTALRAVQTPQGFLRAALADAHARGVDRGAAESTAASDDAGLAEAAGEQVWVVPGDLRALKVTTPTDLALAELLLS</sequence>
<feature type="site" description="Positions MEP for the nucleophilic attack" evidence="7">
    <location>
        <position position="164"/>
    </location>
</feature>
<dbReference type="HAMAP" id="MF_00108">
    <property type="entry name" value="IspD"/>
    <property type="match status" value="1"/>
</dbReference>
<dbReference type="Pfam" id="PF01128">
    <property type="entry name" value="IspD"/>
    <property type="match status" value="1"/>
</dbReference>
<evidence type="ECO:0000256" key="5">
    <source>
        <dbReference type="ARBA" id="ARBA00022695"/>
    </source>
</evidence>
<dbReference type="Gene3D" id="3.90.550.10">
    <property type="entry name" value="Spore Coat Polysaccharide Biosynthesis Protein SpsA, Chain A"/>
    <property type="match status" value="1"/>
</dbReference>
<dbReference type="Proteomes" id="UP001165561">
    <property type="component" value="Unassembled WGS sequence"/>
</dbReference>
<comment type="similarity">
    <text evidence="3 7">Belongs to the IspD/TarI cytidylyltransferase family. IspD subfamily.</text>
</comment>
<dbReference type="PROSITE" id="PS01295">
    <property type="entry name" value="ISPD"/>
    <property type="match status" value="1"/>
</dbReference>
<comment type="catalytic activity">
    <reaction evidence="1 7">
        <text>2-C-methyl-D-erythritol 4-phosphate + CTP + H(+) = 4-CDP-2-C-methyl-D-erythritol + diphosphate</text>
        <dbReference type="Rhea" id="RHEA:13429"/>
        <dbReference type="ChEBI" id="CHEBI:15378"/>
        <dbReference type="ChEBI" id="CHEBI:33019"/>
        <dbReference type="ChEBI" id="CHEBI:37563"/>
        <dbReference type="ChEBI" id="CHEBI:57823"/>
        <dbReference type="ChEBI" id="CHEBI:58262"/>
        <dbReference type="EC" id="2.7.7.60"/>
    </reaction>
</comment>
<evidence type="ECO:0000256" key="3">
    <source>
        <dbReference type="ARBA" id="ARBA00009789"/>
    </source>
</evidence>
<reference evidence="8" key="1">
    <citation type="submission" date="2023-02" db="EMBL/GenBank/DDBJ databases">
        <title>Georgenia sp.10Sc9-8, isolated from a soil sample collected from the Taklamakan desert.</title>
        <authorList>
            <person name="Liu S."/>
        </authorList>
    </citation>
    <scope>NUCLEOTIDE SEQUENCE</scope>
    <source>
        <strain evidence="8">10Sc9-8</strain>
    </source>
</reference>
<dbReference type="NCBIfam" id="TIGR00453">
    <property type="entry name" value="ispD"/>
    <property type="match status" value="1"/>
</dbReference>
<evidence type="ECO:0000313" key="9">
    <source>
        <dbReference type="Proteomes" id="UP001165561"/>
    </source>
</evidence>
<dbReference type="PANTHER" id="PTHR32125">
    <property type="entry name" value="2-C-METHYL-D-ERYTHRITOL 4-PHOSPHATE CYTIDYLYLTRANSFERASE, CHLOROPLASTIC"/>
    <property type="match status" value="1"/>
</dbReference>
<proteinExistence type="inferred from homology"/>
<dbReference type="PANTHER" id="PTHR32125:SF4">
    <property type="entry name" value="2-C-METHYL-D-ERYTHRITOL 4-PHOSPHATE CYTIDYLYLTRANSFERASE, CHLOROPLASTIC"/>
    <property type="match status" value="1"/>
</dbReference>
<name>A0ABT5TXV1_9MICO</name>
<dbReference type="GO" id="GO:0050518">
    <property type="term" value="F:2-C-methyl-D-erythritol 4-phosphate cytidylyltransferase activity"/>
    <property type="evidence" value="ECO:0007669"/>
    <property type="project" value="UniProtKB-EC"/>
</dbReference>
<evidence type="ECO:0000256" key="1">
    <source>
        <dbReference type="ARBA" id="ARBA00001282"/>
    </source>
</evidence>
<evidence type="ECO:0000256" key="4">
    <source>
        <dbReference type="ARBA" id="ARBA00022679"/>
    </source>
</evidence>
<comment type="function">
    <text evidence="7">Catalyzes the formation of 4-diphosphocytidyl-2-C-methyl-D-erythritol from CTP and 2-C-methyl-D-erythritol 4-phosphate (MEP).</text>
</comment>
<keyword evidence="4 7" id="KW-0808">Transferase</keyword>
<dbReference type="SUPFAM" id="SSF53448">
    <property type="entry name" value="Nucleotide-diphospho-sugar transferases"/>
    <property type="match status" value="1"/>
</dbReference>
<dbReference type="CDD" id="cd02516">
    <property type="entry name" value="CDP-ME_synthetase"/>
    <property type="match status" value="1"/>
</dbReference>
<dbReference type="InterPro" id="IPR034683">
    <property type="entry name" value="IspD/TarI"/>
</dbReference>
<dbReference type="InterPro" id="IPR050088">
    <property type="entry name" value="IspD/TarI_cytidylyltransf_bact"/>
</dbReference>
<feature type="site" description="Transition state stabilizer" evidence="7">
    <location>
        <position position="22"/>
    </location>
</feature>
<feature type="site" description="Positions MEP for the nucleophilic attack" evidence="7">
    <location>
        <position position="224"/>
    </location>
</feature>
<comment type="pathway">
    <text evidence="2 7">Isoprenoid biosynthesis; isopentenyl diphosphate biosynthesis via DXP pathway; isopentenyl diphosphate from 1-deoxy-D-xylulose 5-phosphate: step 2/6.</text>
</comment>
<keyword evidence="6 7" id="KW-0414">Isoprene biosynthesis</keyword>
<keyword evidence="5 7" id="KW-0548">Nucleotidyltransferase</keyword>
<protein>
    <recommendedName>
        <fullName evidence="7">2-C-methyl-D-erythritol 4-phosphate cytidylyltransferase</fullName>
        <ecNumber evidence="7">2.7.7.60</ecNumber>
    </recommendedName>
    <alternativeName>
        <fullName evidence="7">4-diphosphocytidyl-2C-methyl-D-erythritol synthase</fullName>
    </alternativeName>
    <alternativeName>
        <fullName evidence="7">MEP cytidylyltransferase</fullName>
        <shortName evidence="7">MCT</shortName>
    </alternativeName>
</protein>
<evidence type="ECO:0000256" key="7">
    <source>
        <dbReference type="HAMAP-Rule" id="MF_00108"/>
    </source>
</evidence>
<evidence type="ECO:0000256" key="6">
    <source>
        <dbReference type="ARBA" id="ARBA00023229"/>
    </source>
</evidence>
<gene>
    <name evidence="7 8" type="primary">ispD</name>
    <name evidence="8" type="ORF">PU560_10525</name>
</gene>
<dbReference type="EMBL" id="JARACI010001001">
    <property type="protein sequence ID" value="MDD9206898.1"/>
    <property type="molecule type" value="Genomic_DNA"/>
</dbReference>
<organism evidence="8 9">
    <name type="scientific">Georgenia halotolerans</name>
    <dbReference type="NCBI Taxonomy" id="3028317"/>
    <lineage>
        <taxon>Bacteria</taxon>
        <taxon>Bacillati</taxon>
        <taxon>Actinomycetota</taxon>
        <taxon>Actinomycetes</taxon>
        <taxon>Micrococcales</taxon>
        <taxon>Bogoriellaceae</taxon>
        <taxon>Georgenia</taxon>
    </lineage>
</organism>
<comment type="caution">
    <text evidence="8">The sequence shown here is derived from an EMBL/GenBank/DDBJ whole genome shotgun (WGS) entry which is preliminary data.</text>
</comment>
<feature type="site" description="Transition state stabilizer" evidence="7">
    <location>
        <position position="15"/>
    </location>
</feature>
<dbReference type="InterPro" id="IPR029044">
    <property type="entry name" value="Nucleotide-diphossugar_trans"/>
</dbReference>
<accession>A0ABT5TXV1</accession>
<dbReference type="InterPro" id="IPR018294">
    <property type="entry name" value="ISPD_synthase_CS"/>
</dbReference>
<dbReference type="EC" id="2.7.7.60" evidence="7"/>
<evidence type="ECO:0000313" key="8">
    <source>
        <dbReference type="EMBL" id="MDD9206898.1"/>
    </source>
</evidence>
<dbReference type="InterPro" id="IPR001228">
    <property type="entry name" value="IspD"/>
</dbReference>
<evidence type="ECO:0000256" key="2">
    <source>
        <dbReference type="ARBA" id="ARBA00004787"/>
    </source>
</evidence>